<dbReference type="EMBL" id="LXEW01000013">
    <property type="protein sequence ID" value="OAT53985.1"/>
    <property type="molecule type" value="Genomic_DNA"/>
</dbReference>
<keyword evidence="3" id="KW-1185">Reference proteome</keyword>
<dbReference type="NCBIfam" id="TIGR01725">
    <property type="entry name" value="phge_HK97_gp10"/>
    <property type="match status" value="1"/>
</dbReference>
<dbReference type="RefSeq" id="WP_068907516.1">
    <property type="nucleotide sequence ID" value="NZ_LXEW01000013.1"/>
</dbReference>
<gene>
    <name evidence="2" type="ORF">M998_0666</name>
</gene>
<protein>
    <submittedName>
        <fullName evidence="2">Phage protein</fullName>
    </submittedName>
</protein>
<evidence type="ECO:0000313" key="2">
    <source>
        <dbReference type="EMBL" id="OAT53985.1"/>
    </source>
</evidence>
<sequence>MDDFNIDFSGFLDIAKEFDELSKAESTKVLRQAAYAGAAVLRDEVRAKAPRRTGKLARNIVASSQRSRKTGEVSAGVYVRGSNKDSTNSDNSMKAKDPRNAYYWRFLEEGTSKMPPVPFIRPAFDSKADEAASAAISKLNEAIDGVLKK</sequence>
<accession>A0A1B7K1I9</accession>
<organism evidence="2 3">
    <name type="scientific">Providencia heimbachae ATCC 35613</name>
    <dbReference type="NCBI Taxonomy" id="1354272"/>
    <lineage>
        <taxon>Bacteria</taxon>
        <taxon>Pseudomonadati</taxon>
        <taxon>Pseudomonadota</taxon>
        <taxon>Gammaproteobacteria</taxon>
        <taxon>Enterobacterales</taxon>
        <taxon>Morganellaceae</taxon>
        <taxon>Providencia</taxon>
    </lineage>
</organism>
<dbReference type="Proteomes" id="UP000078224">
    <property type="component" value="Unassembled WGS sequence"/>
</dbReference>
<proteinExistence type="predicted"/>
<reference evidence="2 3" key="1">
    <citation type="submission" date="2016-04" db="EMBL/GenBank/DDBJ databases">
        <title>ATOL: Assembling a taxonomically balanced genome-scale reconstruction of the evolutionary history of the Enterobacteriaceae.</title>
        <authorList>
            <person name="Plunkett G.III."/>
            <person name="Neeno-Eckwall E.C."/>
            <person name="Glasner J.D."/>
            <person name="Perna N.T."/>
        </authorList>
    </citation>
    <scope>NUCLEOTIDE SEQUENCE [LARGE SCALE GENOMIC DNA]</scope>
    <source>
        <strain evidence="2 3">ATCC 35613</strain>
    </source>
</reference>
<name>A0A1B7K1I9_9GAMM</name>
<comment type="caution">
    <text evidence="2">The sequence shown here is derived from an EMBL/GenBank/DDBJ whole genome shotgun (WGS) entry which is preliminary data.</text>
</comment>
<dbReference type="PATRIC" id="fig|1354272.4.peg.682"/>
<feature type="region of interest" description="Disordered" evidence="1">
    <location>
        <begin position="72"/>
        <end position="94"/>
    </location>
</feature>
<dbReference type="InterPro" id="IPR010064">
    <property type="entry name" value="HK97-gp10_tail"/>
</dbReference>
<dbReference type="OrthoDB" id="5736381at2"/>
<evidence type="ECO:0000313" key="3">
    <source>
        <dbReference type="Proteomes" id="UP000078224"/>
    </source>
</evidence>
<dbReference type="AlphaFoldDB" id="A0A1B7K1I9"/>
<evidence type="ECO:0000256" key="1">
    <source>
        <dbReference type="SAM" id="MobiDB-lite"/>
    </source>
</evidence>
<dbReference type="Pfam" id="PF04883">
    <property type="entry name" value="HK97-gp10_like"/>
    <property type="match status" value="1"/>
</dbReference>